<organism evidence="1 2">
    <name type="scientific">Cenococcum geophilum 1.58</name>
    <dbReference type="NCBI Taxonomy" id="794803"/>
    <lineage>
        <taxon>Eukaryota</taxon>
        <taxon>Fungi</taxon>
        <taxon>Dikarya</taxon>
        <taxon>Ascomycota</taxon>
        <taxon>Pezizomycotina</taxon>
        <taxon>Dothideomycetes</taxon>
        <taxon>Pleosporomycetidae</taxon>
        <taxon>Gloniales</taxon>
        <taxon>Gloniaceae</taxon>
        <taxon>Cenococcum</taxon>
    </lineage>
</organism>
<evidence type="ECO:0000313" key="1">
    <source>
        <dbReference type="EMBL" id="OCK88103.1"/>
    </source>
</evidence>
<gene>
    <name evidence="1" type="ORF">K441DRAFT_590633</name>
</gene>
<keyword evidence="2" id="KW-1185">Reference proteome</keyword>
<accession>A0ACC8EP11</accession>
<evidence type="ECO:0000313" key="2">
    <source>
        <dbReference type="Proteomes" id="UP000250078"/>
    </source>
</evidence>
<dbReference type="EMBL" id="KV748249">
    <property type="protein sequence ID" value="OCK88103.1"/>
    <property type="molecule type" value="Genomic_DNA"/>
</dbReference>
<sequence>QINNIIRGFTFIPLDLNSLSVLVFTDTSFTNNRDLSLQISFISILIDYN</sequence>
<reference evidence="1 2" key="1">
    <citation type="journal article" date="2016" name="Nat. Commun.">
        <title>Ectomycorrhizal ecology is imprinted in the genome of the dominant symbiotic fungus Cenococcum geophilum.</title>
        <authorList>
            <consortium name="DOE Joint Genome Institute"/>
            <person name="Peter M."/>
            <person name="Kohler A."/>
            <person name="Ohm R.A."/>
            <person name="Kuo A."/>
            <person name="Krutzmann J."/>
            <person name="Morin E."/>
            <person name="Arend M."/>
            <person name="Barry K.W."/>
            <person name="Binder M."/>
            <person name="Choi C."/>
            <person name="Clum A."/>
            <person name="Copeland A."/>
            <person name="Grisel N."/>
            <person name="Haridas S."/>
            <person name="Kipfer T."/>
            <person name="LaButti K."/>
            <person name="Lindquist E."/>
            <person name="Lipzen A."/>
            <person name="Maire R."/>
            <person name="Meier B."/>
            <person name="Mihaltcheva S."/>
            <person name="Molinier V."/>
            <person name="Murat C."/>
            <person name="Poggeler S."/>
            <person name="Quandt C.A."/>
            <person name="Sperisen C."/>
            <person name="Tritt A."/>
            <person name="Tisserant E."/>
            <person name="Crous P.W."/>
            <person name="Henrissat B."/>
            <person name="Nehls U."/>
            <person name="Egli S."/>
            <person name="Spatafora J.W."/>
            <person name="Grigoriev I.V."/>
            <person name="Martin F.M."/>
        </authorList>
    </citation>
    <scope>NUCLEOTIDE SEQUENCE [LARGE SCALE GENOMIC DNA]</scope>
    <source>
        <strain evidence="1 2">1.58</strain>
    </source>
</reference>
<dbReference type="Proteomes" id="UP000250078">
    <property type="component" value="Unassembled WGS sequence"/>
</dbReference>
<name>A0ACC8EP11_9PEZI</name>
<feature type="non-terminal residue" evidence="1">
    <location>
        <position position="1"/>
    </location>
</feature>
<protein>
    <submittedName>
        <fullName evidence="1">Uncharacterized protein</fullName>
    </submittedName>
</protein>
<proteinExistence type="predicted"/>